<dbReference type="PANTHER" id="PTHR11705:SF143">
    <property type="entry name" value="SLL0236 PROTEIN"/>
    <property type="match status" value="1"/>
</dbReference>
<keyword evidence="5" id="KW-0862">Zinc</keyword>
<protein>
    <recommendedName>
        <fullName evidence="8">Peptidase M14 domain-containing protein</fullName>
    </recommendedName>
</protein>
<dbReference type="Pfam" id="PF00246">
    <property type="entry name" value="Peptidase_M14"/>
    <property type="match status" value="1"/>
</dbReference>
<dbReference type="SUPFAM" id="SSF53187">
    <property type="entry name" value="Zn-dependent exopeptidases"/>
    <property type="match status" value="1"/>
</dbReference>
<dbReference type="GO" id="GO:0005615">
    <property type="term" value="C:extracellular space"/>
    <property type="evidence" value="ECO:0007669"/>
    <property type="project" value="TreeGrafter"/>
</dbReference>
<feature type="active site" description="Proton donor/acceptor" evidence="7">
    <location>
        <position position="324"/>
    </location>
</feature>
<dbReference type="SMART" id="SM00631">
    <property type="entry name" value="Zn_pept"/>
    <property type="match status" value="1"/>
</dbReference>
<dbReference type="Gene3D" id="2.60.40.1120">
    <property type="entry name" value="Carboxypeptidase-like, regulatory domain"/>
    <property type="match status" value="1"/>
</dbReference>
<evidence type="ECO:0000313" key="9">
    <source>
        <dbReference type="EMBL" id="OYD16647.1"/>
    </source>
</evidence>
<dbReference type="PROSITE" id="PS52035">
    <property type="entry name" value="PEPTIDASE_M14"/>
    <property type="match status" value="1"/>
</dbReference>
<reference evidence="9 10" key="1">
    <citation type="submission" date="2017-07" db="EMBL/GenBank/DDBJ databases">
        <title>Recovery of genomes from metagenomes via a dereplication, aggregation, and scoring strategy.</title>
        <authorList>
            <person name="Sieber C.M."/>
            <person name="Probst A.J."/>
            <person name="Sharrar A."/>
            <person name="Thomas B.C."/>
            <person name="Hess M."/>
            <person name="Tringe S.G."/>
            <person name="Banfield J.F."/>
        </authorList>
    </citation>
    <scope>NUCLEOTIDE SEQUENCE [LARGE SCALE GENOMIC DNA]</scope>
    <source>
        <strain evidence="9">JGI_Cruoil_03_51_56</strain>
    </source>
</reference>
<dbReference type="Gene3D" id="3.40.630.10">
    <property type="entry name" value="Zn peptidases"/>
    <property type="match status" value="1"/>
</dbReference>
<dbReference type="Pfam" id="PF13860">
    <property type="entry name" value="FlgD_ig"/>
    <property type="match status" value="1"/>
</dbReference>
<sequence length="1019" mass="111833">MNRSVLFVSLLAFVLAVVAIGADFNNVKEMRVKVFVSLDQIKPIAHQILEFYEVTPDYFVGAVEEPVYKELVSKGYKIEVLISDVRAEAMKYYAFFHTYEQIRDTWAIIAENHPDICMFDTLGLSANGNLLLAMKISDNPGIMEQEPRICFDHTIHGNENICTEIAHWALIQLVEGYGSNPDITRWVNNREIWLLPMVNPDGLIARRRTNGHGVDCNRNYGYAWSGGSSGPFSESETQVLYHLGRNNPMAMWTQYHSGTRKAMWPWGYTKLATMDSVLHEYEMNRYSQITGYPKCQIARGLYPCNGSSVDFYYGTSGPLGFGIEVCNGQPGPPGDIDTICRANWAAMQEMTERVMWGISGQVTDSLSGTPLVGLVAVDPPDWFTYSDSVGYFHKNLHAGTYDLTVSANGYISKTVTGVVVPADTFVFVNVPLVPDSTEPICALRNITCQISNTNTTSAWWGLGKRDGRRFSLEKGGWASYDMGRRTPIINGPGNDFFVVEDDGDPEGYNVYVSNDWNGPWHNVGFGTGTQGYDLAAAGQSVAQYVRIVDDNAGSGGFDLDAIEAVVIIAPAIVYQSQTVIDSPPGGNADGKLDPGEYADLVVTLKNIGRAGVSGLTAKLRTGDSHVSVTDSTGTFGDMEPDSVRSNNADRFVVAADAGTPREHIAQMMLYLAGTDFEDSIAFTVMVGALRTIDPIPDGPRQPPLYYAYDDVDTGYAQHPEFDWVEISASGTRLNFSQNDEVLVVNLGSGFGPLKYYGQRDTQVSVSADGWIVSGNYAQSNFSNTSLPSTSAPPAVVALNWDDLYPGYGSQGYVYYYHDAPNHRFIIEYDSVCYYDQRSIRDKYELVIYDTTLAAPSGDNVLVCQYLTANGYTSNTLGIQDPTKTIGIQCLYDGGYNRGCAPMTAGRAIKYITVNPTGIVEETAGFLPEKRLGLKAVASPFQNQTLLCYTVPCPGRVELSVYDGTGRRVRILVAGEQRPGAYRIAWDGTDNSGRHIAAGVYWLRLSTGDGSVVNKAVKLR</sequence>
<dbReference type="SUPFAM" id="SSF49464">
    <property type="entry name" value="Carboxypeptidase regulatory domain-like"/>
    <property type="match status" value="1"/>
</dbReference>
<name>A0A235BXX7_UNCW3</name>
<dbReference type="GO" id="GO:0004181">
    <property type="term" value="F:metallocarboxypeptidase activity"/>
    <property type="evidence" value="ECO:0007669"/>
    <property type="project" value="InterPro"/>
</dbReference>
<comment type="cofactor">
    <cofactor evidence="1">
        <name>Zn(2+)</name>
        <dbReference type="ChEBI" id="CHEBI:29105"/>
    </cofactor>
</comment>
<feature type="domain" description="Peptidase M14" evidence="8">
    <location>
        <begin position="95"/>
        <end position="354"/>
    </location>
</feature>
<comment type="caution">
    <text evidence="9">The sequence shown here is derived from an EMBL/GenBank/DDBJ whole genome shotgun (WGS) entry which is preliminary data.</text>
</comment>
<evidence type="ECO:0000256" key="5">
    <source>
        <dbReference type="ARBA" id="ARBA00022833"/>
    </source>
</evidence>
<dbReference type="GO" id="GO:0006508">
    <property type="term" value="P:proteolysis"/>
    <property type="evidence" value="ECO:0007669"/>
    <property type="project" value="UniProtKB-KW"/>
</dbReference>
<dbReference type="Gene3D" id="2.60.40.4070">
    <property type="match status" value="1"/>
</dbReference>
<proteinExistence type="inferred from homology"/>
<dbReference type="Pfam" id="PF13620">
    <property type="entry name" value="CarboxypepD_reg"/>
    <property type="match status" value="1"/>
</dbReference>
<evidence type="ECO:0000256" key="6">
    <source>
        <dbReference type="ARBA" id="ARBA00023049"/>
    </source>
</evidence>
<dbReference type="EMBL" id="NOZP01000042">
    <property type="protein sequence ID" value="OYD16647.1"/>
    <property type="molecule type" value="Genomic_DNA"/>
</dbReference>
<evidence type="ECO:0000256" key="7">
    <source>
        <dbReference type="PROSITE-ProRule" id="PRU01379"/>
    </source>
</evidence>
<dbReference type="GO" id="GO:0008270">
    <property type="term" value="F:zinc ion binding"/>
    <property type="evidence" value="ECO:0007669"/>
    <property type="project" value="InterPro"/>
</dbReference>
<comment type="similarity">
    <text evidence="2 7">Belongs to the peptidase M14 family.</text>
</comment>
<dbReference type="PANTHER" id="PTHR11705">
    <property type="entry name" value="PROTEASE FAMILY M14 CARBOXYPEPTIDASE A,B"/>
    <property type="match status" value="1"/>
</dbReference>
<dbReference type="InterPro" id="IPR025965">
    <property type="entry name" value="FlgD/Vpr_Ig-like"/>
</dbReference>
<evidence type="ECO:0000259" key="8">
    <source>
        <dbReference type="PROSITE" id="PS52035"/>
    </source>
</evidence>
<evidence type="ECO:0000256" key="2">
    <source>
        <dbReference type="ARBA" id="ARBA00005988"/>
    </source>
</evidence>
<keyword evidence="4" id="KW-0378">Hydrolase</keyword>
<evidence type="ECO:0000256" key="4">
    <source>
        <dbReference type="ARBA" id="ARBA00022801"/>
    </source>
</evidence>
<keyword evidence="6" id="KW-0482">Metalloprotease</keyword>
<accession>A0A235BXX7</accession>
<keyword evidence="3" id="KW-0645">Protease</keyword>
<dbReference type="AlphaFoldDB" id="A0A235BXX7"/>
<organism evidence="9 10">
    <name type="scientific">candidate division WOR-3 bacterium JGI_Cruoil_03_51_56</name>
    <dbReference type="NCBI Taxonomy" id="1973747"/>
    <lineage>
        <taxon>Bacteria</taxon>
        <taxon>Bacteria division WOR-3</taxon>
    </lineage>
</organism>
<evidence type="ECO:0000256" key="3">
    <source>
        <dbReference type="ARBA" id="ARBA00022670"/>
    </source>
</evidence>
<evidence type="ECO:0000313" key="10">
    <source>
        <dbReference type="Proteomes" id="UP000215559"/>
    </source>
</evidence>
<gene>
    <name evidence="9" type="ORF">CH330_02270</name>
</gene>
<dbReference type="InterPro" id="IPR000834">
    <property type="entry name" value="Peptidase_M14"/>
</dbReference>
<evidence type="ECO:0000256" key="1">
    <source>
        <dbReference type="ARBA" id="ARBA00001947"/>
    </source>
</evidence>
<dbReference type="InterPro" id="IPR008969">
    <property type="entry name" value="CarboxyPept-like_regulatory"/>
</dbReference>
<dbReference type="Proteomes" id="UP000215559">
    <property type="component" value="Unassembled WGS sequence"/>
</dbReference>